<evidence type="ECO:0000256" key="1">
    <source>
        <dbReference type="SAM" id="MobiDB-lite"/>
    </source>
</evidence>
<dbReference type="EMBL" id="BKCJ010005694">
    <property type="protein sequence ID" value="GEU68153.1"/>
    <property type="molecule type" value="Genomic_DNA"/>
</dbReference>
<name>A0A6L2M2C5_TANCI</name>
<comment type="caution">
    <text evidence="2">The sequence shown here is derived from an EMBL/GenBank/DDBJ whole genome shotgun (WGS) entry which is preliminary data.</text>
</comment>
<evidence type="ECO:0008006" key="3">
    <source>
        <dbReference type="Google" id="ProtNLM"/>
    </source>
</evidence>
<feature type="compositionally biased region" description="Acidic residues" evidence="1">
    <location>
        <begin position="279"/>
        <end position="289"/>
    </location>
</feature>
<sequence>MVGTRNSSLEVQIDDTIKNRFIKVYGEIVVCNVYEEGILKRFRPVNEDPMAELKNLSGHMYALKVSPYEEESELEEHEVEQFEVNDFTEGRHKLLMSECYPHDHNIPHISLNALSDIYTAKELGCKLSKTYPLMVTVAGGNKLLRITSITVNGKNAYELKGKFLDDLHKNAFTGTNGEDAVEHIKYFLKIVDLIDLPNVNQDKLRVVLFPISLVGDAWRWFDGIKGSITSWVDLTDNFFRKYYPSFRTGKVDTPIIKWDPTNPKFENCDEIKPTNNETSDLEETDHDDEQEIDPDLLTKDIEGFMTYEEFKDDWIYEWNKDVPWDYEWYEALEDGELKEEALRNKAIMEGIIDDDDESSYERWNVYNDTNHDHGYEMDHEIDERQEICSNETHELPVCNIKIFEMIKYSFIDDKEYVVVKEYEYEDLTDISKDACRAYQEIFRMMDEGWMVTRAE</sequence>
<reference evidence="2" key="1">
    <citation type="journal article" date="2019" name="Sci. Rep.">
        <title>Draft genome of Tanacetum cinerariifolium, the natural source of mosquito coil.</title>
        <authorList>
            <person name="Yamashiro T."/>
            <person name="Shiraishi A."/>
            <person name="Satake H."/>
            <person name="Nakayama K."/>
        </authorList>
    </citation>
    <scope>NUCLEOTIDE SEQUENCE</scope>
</reference>
<organism evidence="2">
    <name type="scientific">Tanacetum cinerariifolium</name>
    <name type="common">Dalmatian daisy</name>
    <name type="synonym">Chrysanthemum cinerariifolium</name>
    <dbReference type="NCBI Taxonomy" id="118510"/>
    <lineage>
        <taxon>Eukaryota</taxon>
        <taxon>Viridiplantae</taxon>
        <taxon>Streptophyta</taxon>
        <taxon>Embryophyta</taxon>
        <taxon>Tracheophyta</taxon>
        <taxon>Spermatophyta</taxon>
        <taxon>Magnoliopsida</taxon>
        <taxon>eudicotyledons</taxon>
        <taxon>Gunneridae</taxon>
        <taxon>Pentapetalae</taxon>
        <taxon>asterids</taxon>
        <taxon>campanulids</taxon>
        <taxon>Asterales</taxon>
        <taxon>Asteraceae</taxon>
        <taxon>Asteroideae</taxon>
        <taxon>Anthemideae</taxon>
        <taxon>Anthemidinae</taxon>
        <taxon>Tanacetum</taxon>
    </lineage>
</organism>
<protein>
    <recommendedName>
        <fullName evidence="3">Retrotransposon gag domain-containing protein</fullName>
    </recommendedName>
</protein>
<accession>A0A6L2M2C5</accession>
<feature type="region of interest" description="Disordered" evidence="1">
    <location>
        <begin position="266"/>
        <end position="289"/>
    </location>
</feature>
<dbReference type="AlphaFoldDB" id="A0A6L2M2C5"/>
<gene>
    <name evidence="2" type="ORF">Tci_040131</name>
</gene>
<evidence type="ECO:0000313" key="2">
    <source>
        <dbReference type="EMBL" id="GEU68153.1"/>
    </source>
</evidence>
<proteinExistence type="predicted"/>